<accession>A0ABR2RYE8</accession>
<evidence type="ECO:0000313" key="3">
    <source>
        <dbReference type="Proteomes" id="UP001396334"/>
    </source>
</evidence>
<gene>
    <name evidence="2" type="ORF">V6N11_000991</name>
</gene>
<protein>
    <submittedName>
        <fullName evidence="2">Uncharacterized protein</fullName>
    </submittedName>
</protein>
<sequence length="141" mass="15647">MFPPSSIASSSSSHTYDGIQYIGIKGNRSQARHKGSKLYSDKMQQTYPKLKQNSDIGIRYRKSQVQRGRSGIYEVFVDNVALEVVVPAIVQVLLPDQISDVYMAEIGGLRQSSRRRRLASPGSPRHQYVGPLSLAGVSSHR</sequence>
<name>A0ABR2RYE8_9ROSI</name>
<reference evidence="2 3" key="1">
    <citation type="journal article" date="2024" name="G3 (Bethesda)">
        <title>Genome assembly of Hibiscus sabdariffa L. provides insights into metabolisms of medicinal natural products.</title>
        <authorList>
            <person name="Kim T."/>
        </authorList>
    </citation>
    <scope>NUCLEOTIDE SEQUENCE [LARGE SCALE GENOMIC DNA]</scope>
    <source>
        <strain evidence="2">TK-2024</strain>
        <tissue evidence="2">Old leaves</tissue>
    </source>
</reference>
<proteinExistence type="predicted"/>
<feature type="region of interest" description="Disordered" evidence="1">
    <location>
        <begin position="113"/>
        <end position="141"/>
    </location>
</feature>
<evidence type="ECO:0000256" key="1">
    <source>
        <dbReference type="SAM" id="MobiDB-lite"/>
    </source>
</evidence>
<organism evidence="2 3">
    <name type="scientific">Hibiscus sabdariffa</name>
    <name type="common">roselle</name>
    <dbReference type="NCBI Taxonomy" id="183260"/>
    <lineage>
        <taxon>Eukaryota</taxon>
        <taxon>Viridiplantae</taxon>
        <taxon>Streptophyta</taxon>
        <taxon>Embryophyta</taxon>
        <taxon>Tracheophyta</taxon>
        <taxon>Spermatophyta</taxon>
        <taxon>Magnoliopsida</taxon>
        <taxon>eudicotyledons</taxon>
        <taxon>Gunneridae</taxon>
        <taxon>Pentapetalae</taxon>
        <taxon>rosids</taxon>
        <taxon>malvids</taxon>
        <taxon>Malvales</taxon>
        <taxon>Malvaceae</taxon>
        <taxon>Malvoideae</taxon>
        <taxon>Hibiscus</taxon>
    </lineage>
</organism>
<comment type="caution">
    <text evidence="2">The sequence shown here is derived from an EMBL/GenBank/DDBJ whole genome shotgun (WGS) entry which is preliminary data.</text>
</comment>
<dbReference type="EMBL" id="JBBPBN010000019">
    <property type="protein sequence ID" value="KAK9018001.1"/>
    <property type="molecule type" value="Genomic_DNA"/>
</dbReference>
<keyword evidence="3" id="KW-1185">Reference proteome</keyword>
<dbReference type="Proteomes" id="UP001396334">
    <property type="component" value="Unassembled WGS sequence"/>
</dbReference>
<evidence type="ECO:0000313" key="2">
    <source>
        <dbReference type="EMBL" id="KAK9018001.1"/>
    </source>
</evidence>